<accession>A0ACA9R243</accession>
<feature type="non-terminal residue" evidence="1">
    <location>
        <position position="131"/>
    </location>
</feature>
<feature type="non-terminal residue" evidence="1">
    <location>
        <position position="1"/>
    </location>
</feature>
<protein>
    <submittedName>
        <fullName evidence="1">15135_t:CDS:1</fullName>
    </submittedName>
</protein>
<proteinExistence type="predicted"/>
<name>A0ACA9R243_9GLOM</name>
<evidence type="ECO:0000313" key="2">
    <source>
        <dbReference type="Proteomes" id="UP000789525"/>
    </source>
</evidence>
<keyword evidence="2" id="KW-1185">Reference proteome</keyword>
<dbReference type="Proteomes" id="UP000789525">
    <property type="component" value="Unassembled WGS sequence"/>
</dbReference>
<gene>
    <name evidence="1" type="ORF">ACOLOM_LOCUS13951</name>
</gene>
<comment type="caution">
    <text evidence="1">The sequence shown here is derived from an EMBL/GenBank/DDBJ whole genome shotgun (WGS) entry which is preliminary data.</text>
</comment>
<evidence type="ECO:0000313" key="1">
    <source>
        <dbReference type="EMBL" id="CAG8773514.1"/>
    </source>
</evidence>
<sequence length="131" mass="14384">QQAAETALQQRRLQSTKRQNSAPTSGPQSKSDRISSKEARRRELEAELAALAQAPSSPIGDAISSGLSSSSSHSLHGTQARRRKESDSDVDGGRYESIAKDDVTSSSEGSPTANRKSWWNWRSSTYQDYER</sequence>
<organism evidence="1 2">
    <name type="scientific">Acaulospora colombiana</name>
    <dbReference type="NCBI Taxonomy" id="27376"/>
    <lineage>
        <taxon>Eukaryota</taxon>
        <taxon>Fungi</taxon>
        <taxon>Fungi incertae sedis</taxon>
        <taxon>Mucoromycota</taxon>
        <taxon>Glomeromycotina</taxon>
        <taxon>Glomeromycetes</taxon>
        <taxon>Diversisporales</taxon>
        <taxon>Acaulosporaceae</taxon>
        <taxon>Acaulospora</taxon>
    </lineage>
</organism>
<dbReference type="EMBL" id="CAJVPT010066502">
    <property type="protein sequence ID" value="CAG8773514.1"/>
    <property type="molecule type" value="Genomic_DNA"/>
</dbReference>
<reference evidence="1" key="1">
    <citation type="submission" date="2021-06" db="EMBL/GenBank/DDBJ databases">
        <authorList>
            <person name="Kallberg Y."/>
            <person name="Tangrot J."/>
            <person name="Rosling A."/>
        </authorList>
    </citation>
    <scope>NUCLEOTIDE SEQUENCE</scope>
    <source>
        <strain evidence="1">CL356</strain>
    </source>
</reference>